<name>A0A9W6B3A1_9FLAO</name>
<sequence length="424" mass="49635">MDKRSKFGLYAIGVFILGLIIADVAKPKPVNWNDSYSAADKIPLGCYVLYNQLEEMFPNFEESNLNIIDNRDAFYNKSNSTYILINDYLDIDKEETTELLDFVEDGNNVFISTLQMSGKLSDTLNFYIKRGYQNMGFKVKNIDNEFYSPYLEDRSANYNDVIDLSYFAEIDTVKTVALGYAKYHKEKTTTNAEHYGDYVNEDDNIYNYNTPTYEKELINYIKVPYGASQGAFYIHSNPYAFTNYHLLNNNEAYAEAVLSYAFKNNIIWDNYYKSGRKNVSSPLRFVLRTEALKWAFYISLVSLILFTIFNGKRKQRIIPIIEPNKNHTLEFTRTIGNLYFEHKNYSNLVKNKIIYFLEHVRTYYYLDTNNLSKKFIENLSVKSGKNIEEVNKLVKLIVHLTNKKNHSENDLINLNKKIEQFLKQ</sequence>
<evidence type="ECO:0000313" key="5">
    <source>
        <dbReference type="Proteomes" id="UP001143545"/>
    </source>
</evidence>
<keyword evidence="1" id="KW-0175">Coiled coil</keyword>
<keyword evidence="2" id="KW-0812">Transmembrane</keyword>
<protein>
    <recommendedName>
        <fullName evidence="3">DUF4350 domain-containing protein</fullName>
    </recommendedName>
</protein>
<accession>A0A9W6B3A1</accession>
<dbReference type="EMBL" id="BRVP01000004">
    <property type="protein sequence ID" value="GLB51626.1"/>
    <property type="molecule type" value="Genomic_DNA"/>
</dbReference>
<evidence type="ECO:0000313" key="4">
    <source>
        <dbReference type="EMBL" id="GLB51626.1"/>
    </source>
</evidence>
<feature type="domain" description="DUF4350" evidence="3">
    <location>
        <begin position="40"/>
        <end position="258"/>
    </location>
</feature>
<dbReference type="Proteomes" id="UP001143545">
    <property type="component" value="Unassembled WGS sequence"/>
</dbReference>
<feature type="transmembrane region" description="Helical" evidence="2">
    <location>
        <begin position="7"/>
        <end position="25"/>
    </location>
</feature>
<keyword evidence="5" id="KW-1185">Reference proteome</keyword>
<feature type="transmembrane region" description="Helical" evidence="2">
    <location>
        <begin position="291"/>
        <end position="309"/>
    </location>
</feature>
<evidence type="ECO:0000259" key="3">
    <source>
        <dbReference type="Pfam" id="PF14258"/>
    </source>
</evidence>
<organism evidence="4 5">
    <name type="scientific">Neptunitalea chrysea</name>
    <dbReference type="NCBI Taxonomy" id="1647581"/>
    <lineage>
        <taxon>Bacteria</taxon>
        <taxon>Pseudomonadati</taxon>
        <taxon>Bacteroidota</taxon>
        <taxon>Flavobacteriia</taxon>
        <taxon>Flavobacteriales</taxon>
        <taxon>Flavobacteriaceae</taxon>
        <taxon>Neptunitalea</taxon>
    </lineage>
</organism>
<evidence type="ECO:0000256" key="1">
    <source>
        <dbReference type="SAM" id="Coils"/>
    </source>
</evidence>
<dbReference type="Pfam" id="PF14258">
    <property type="entry name" value="DUF4350"/>
    <property type="match status" value="1"/>
</dbReference>
<dbReference type="RefSeq" id="WP_281752363.1">
    <property type="nucleotide sequence ID" value="NZ_BRVP01000004.1"/>
</dbReference>
<dbReference type="InterPro" id="IPR025646">
    <property type="entry name" value="DUF4350"/>
</dbReference>
<gene>
    <name evidence="4" type="ORF">NBRC110019_06650</name>
</gene>
<comment type="caution">
    <text evidence="4">The sequence shown here is derived from an EMBL/GenBank/DDBJ whole genome shotgun (WGS) entry which is preliminary data.</text>
</comment>
<reference evidence="4" key="1">
    <citation type="submission" date="2022-07" db="EMBL/GenBank/DDBJ databases">
        <title>Taxonomy of Novel Oxalotrophic and Methylotrophic Bacteria.</title>
        <authorList>
            <person name="Sahin N."/>
            <person name="Tani A."/>
        </authorList>
    </citation>
    <scope>NUCLEOTIDE SEQUENCE</scope>
    <source>
        <strain evidence="4">AM327</strain>
    </source>
</reference>
<proteinExistence type="predicted"/>
<dbReference type="AlphaFoldDB" id="A0A9W6B3A1"/>
<evidence type="ECO:0000256" key="2">
    <source>
        <dbReference type="SAM" id="Phobius"/>
    </source>
</evidence>
<keyword evidence="2" id="KW-0472">Membrane</keyword>
<feature type="coiled-coil region" evidence="1">
    <location>
        <begin position="397"/>
        <end position="424"/>
    </location>
</feature>
<keyword evidence="2" id="KW-1133">Transmembrane helix</keyword>